<dbReference type="RefSeq" id="WP_166292691.1">
    <property type="nucleotide sequence ID" value="NZ_CP049863.1"/>
</dbReference>
<feature type="domain" description="DUF7847" evidence="3">
    <location>
        <begin position="155"/>
        <end position="315"/>
    </location>
</feature>
<evidence type="ECO:0000313" key="5">
    <source>
        <dbReference type="Proteomes" id="UP000502677"/>
    </source>
</evidence>
<proteinExistence type="predicted"/>
<keyword evidence="5" id="KW-1185">Reference proteome</keyword>
<feature type="region of interest" description="Disordered" evidence="1">
    <location>
        <begin position="369"/>
        <end position="393"/>
    </location>
</feature>
<feature type="transmembrane region" description="Helical" evidence="2">
    <location>
        <begin position="96"/>
        <end position="125"/>
    </location>
</feature>
<evidence type="ECO:0000313" key="4">
    <source>
        <dbReference type="EMBL" id="QIK64358.1"/>
    </source>
</evidence>
<evidence type="ECO:0000256" key="2">
    <source>
        <dbReference type="SAM" id="Phobius"/>
    </source>
</evidence>
<feature type="transmembrane region" description="Helical" evidence="2">
    <location>
        <begin position="192"/>
        <end position="214"/>
    </location>
</feature>
<reference evidence="4 5" key="1">
    <citation type="submission" date="2020-03" db="EMBL/GenBank/DDBJ databases">
        <title>Leucobacter sp. nov., isolated from beetles.</title>
        <authorList>
            <person name="Hyun D.-W."/>
            <person name="Bae J.-W."/>
        </authorList>
    </citation>
    <scope>NUCLEOTIDE SEQUENCE [LARGE SCALE GENOMIC DNA]</scope>
    <source>
        <strain evidence="4 5">HDW9C</strain>
    </source>
</reference>
<dbReference type="Proteomes" id="UP000502677">
    <property type="component" value="Chromosome"/>
</dbReference>
<dbReference type="KEGG" id="lvi:G7068_14955"/>
<feature type="region of interest" description="Disordered" evidence="1">
    <location>
        <begin position="1"/>
        <end position="26"/>
    </location>
</feature>
<dbReference type="Pfam" id="PF25231">
    <property type="entry name" value="DUF7847"/>
    <property type="match status" value="1"/>
</dbReference>
<organism evidence="4 5">
    <name type="scientific">Leucobacter viscericola</name>
    <dbReference type="NCBI Taxonomy" id="2714935"/>
    <lineage>
        <taxon>Bacteria</taxon>
        <taxon>Bacillati</taxon>
        <taxon>Actinomycetota</taxon>
        <taxon>Actinomycetes</taxon>
        <taxon>Micrococcales</taxon>
        <taxon>Microbacteriaceae</taxon>
        <taxon>Leucobacter</taxon>
    </lineage>
</organism>
<keyword evidence="2" id="KW-1133">Transmembrane helix</keyword>
<dbReference type="AlphaFoldDB" id="A0A6G7XJ09"/>
<evidence type="ECO:0000256" key="1">
    <source>
        <dbReference type="SAM" id="MobiDB-lite"/>
    </source>
</evidence>
<feature type="transmembrane region" description="Helical" evidence="2">
    <location>
        <begin position="297"/>
        <end position="327"/>
    </location>
</feature>
<feature type="transmembrane region" description="Helical" evidence="2">
    <location>
        <begin position="154"/>
        <end position="180"/>
    </location>
</feature>
<sequence>MSSPLPGNAHPYGAPVPPKNSDDWPGQQGVAIRKLSLFSEILSPAFSMPWRQASVLLIWAVLVPAAATVITNQLMNISMLGSTSGTGFEARNPLSMVGFGLLGFLAILIYLFVVLVTAAFVPAFAAENIRSRFLGHRPSARQIWTGISRVMWRILGYSLLMGLIVGFGLGIVVFIFAMIFGVLFTIAAGGPAALLIGLILAAVVIAGFVFLIWFFTKLTFVPSVMVFEGATIMAAVSRSWQLTKGRVWRTFGTLFVVSLAFTAATGLIGLLMALVFFSGFESLAPMSASPLSTYDFSLASVLGDVITTPITALGALGTAIASTLLYLDARGKTERLDLTLENWQNGVSQGVPAQNMPYPFATPVAAPPAFAATQAPPAPPAPPASPTQGWQQP</sequence>
<keyword evidence="2" id="KW-0812">Transmembrane</keyword>
<dbReference type="InterPro" id="IPR057169">
    <property type="entry name" value="DUF7847"/>
</dbReference>
<feature type="transmembrane region" description="Helical" evidence="2">
    <location>
        <begin position="56"/>
        <end position="75"/>
    </location>
</feature>
<gene>
    <name evidence="4" type="ORF">G7068_14955</name>
</gene>
<feature type="compositionally biased region" description="Pro residues" evidence="1">
    <location>
        <begin position="376"/>
        <end position="385"/>
    </location>
</feature>
<dbReference type="EMBL" id="CP049863">
    <property type="protein sequence ID" value="QIK64358.1"/>
    <property type="molecule type" value="Genomic_DNA"/>
</dbReference>
<protein>
    <recommendedName>
        <fullName evidence="3">DUF7847 domain-containing protein</fullName>
    </recommendedName>
</protein>
<accession>A0A6G7XJ09</accession>
<name>A0A6G7XJ09_9MICO</name>
<feature type="transmembrane region" description="Helical" evidence="2">
    <location>
        <begin position="252"/>
        <end position="277"/>
    </location>
</feature>
<keyword evidence="2" id="KW-0472">Membrane</keyword>
<evidence type="ECO:0000259" key="3">
    <source>
        <dbReference type="Pfam" id="PF25231"/>
    </source>
</evidence>